<dbReference type="InterPro" id="IPR046364">
    <property type="entry name" value="Exo70_C"/>
</dbReference>
<dbReference type="Pfam" id="PF03081">
    <property type="entry name" value="Exo70_C"/>
    <property type="match status" value="1"/>
</dbReference>
<dbReference type="PANTHER" id="PTHR12542">
    <property type="entry name" value="EXOCYST COMPLEX PROTEIN EXO70"/>
    <property type="match status" value="1"/>
</dbReference>
<dbReference type="GO" id="GO:0005546">
    <property type="term" value="F:phosphatidylinositol-4,5-bisphosphate binding"/>
    <property type="evidence" value="ECO:0007669"/>
    <property type="project" value="InterPro"/>
</dbReference>
<dbReference type="InterPro" id="IPR004140">
    <property type="entry name" value="Exo70"/>
</dbReference>
<dbReference type="GO" id="GO:0015031">
    <property type="term" value="P:protein transport"/>
    <property type="evidence" value="ECO:0007669"/>
    <property type="project" value="UniProtKB-KW"/>
</dbReference>
<accession>A0A804QYL2</accession>
<evidence type="ECO:0000256" key="1">
    <source>
        <dbReference type="ARBA" id="ARBA00006756"/>
    </source>
</evidence>
<proteinExistence type="inferred from homology"/>
<reference evidence="6" key="3">
    <citation type="submission" date="2021-05" db="UniProtKB">
        <authorList>
            <consortium name="EnsemblPlants"/>
        </authorList>
    </citation>
    <scope>IDENTIFICATION</scope>
    <source>
        <strain evidence="6">cv. B73</strain>
    </source>
</reference>
<dbReference type="Gramene" id="Zm00001eb370350_T001">
    <property type="protein sequence ID" value="Zm00001eb370350_P001"/>
    <property type="gene ID" value="Zm00001eb370350"/>
</dbReference>
<keyword evidence="7" id="KW-1185">Reference proteome</keyword>
<dbReference type="GO" id="GO:0000145">
    <property type="term" value="C:exocyst"/>
    <property type="evidence" value="ECO:0007669"/>
    <property type="project" value="InterPro"/>
</dbReference>
<reference evidence="6" key="2">
    <citation type="submission" date="2019-07" db="EMBL/GenBank/DDBJ databases">
        <authorList>
            <person name="Seetharam A."/>
            <person name="Woodhouse M."/>
            <person name="Cannon E."/>
        </authorList>
    </citation>
    <scope>NUCLEOTIDE SEQUENCE [LARGE SCALE GENOMIC DNA]</scope>
    <source>
        <strain evidence="6">cv. B73</strain>
    </source>
</reference>
<protein>
    <recommendedName>
        <fullName evidence="3">Exocyst subunit Exo70 family protein</fullName>
    </recommendedName>
</protein>
<dbReference type="AlphaFoldDB" id="A0A804QYL2"/>
<feature type="domain" description="Exocyst complex subunit Exo70 C-terminal" evidence="5">
    <location>
        <begin position="134"/>
        <end position="200"/>
    </location>
</feature>
<evidence type="ECO:0000256" key="2">
    <source>
        <dbReference type="ARBA" id="ARBA00022448"/>
    </source>
</evidence>
<evidence type="ECO:0000256" key="3">
    <source>
        <dbReference type="RuleBase" id="RU365026"/>
    </source>
</evidence>
<evidence type="ECO:0000313" key="7">
    <source>
        <dbReference type="Proteomes" id="UP000007305"/>
    </source>
</evidence>
<dbReference type="InParanoid" id="A0A804QYL2"/>
<dbReference type="Gene3D" id="1.20.1280.170">
    <property type="entry name" value="Exocyst complex component Exo70"/>
    <property type="match status" value="1"/>
</dbReference>
<dbReference type="PANTHER" id="PTHR12542:SF49">
    <property type="entry name" value="EXOCYST SUBUNIT EXO70 FAMILY PROTEIN"/>
    <property type="match status" value="1"/>
</dbReference>
<dbReference type="GO" id="GO:0006887">
    <property type="term" value="P:exocytosis"/>
    <property type="evidence" value="ECO:0007669"/>
    <property type="project" value="UniProtKB-KW"/>
</dbReference>
<dbReference type="EnsemblPlants" id="Zm00001eb370350_T001">
    <property type="protein sequence ID" value="Zm00001eb370350_P001"/>
    <property type="gene ID" value="Zm00001eb370350"/>
</dbReference>
<sequence length="200" mass="22817">MAMARLEEEFVYLLTHYKQEVLSFRSTEDGSVEDFSSRSSSFNEEQLEGKATPNNISGGPEYFVPDLIQPGALSAVKFIAKFMFLYGYDKECCQAYINSRQSATDEYFGSLGLENLSIEELMNTSWNRMNSLIKRWNWAIMVFLRVYLVSEKRFSKHVFGELSVSTADLCFSEISFNSVIQLLSFYVSVAIGPPKTEKAF</sequence>
<feature type="region of interest" description="Disordered" evidence="4">
    <location>
        <begin position="35"/>
        <end position="54"/>
    </location>
</feature>
<comment type="function">
    <text evidence="3">Component of the exocyst complex.</text>
</comment>
<name>A0A804QYL2_MAIZE</name>
<evidence type="ECO:0000256" key="4">
    <source>
        <dbReference type="SAM" id="MobiDB-lite"/>
    </source>
</evidence>
<keyword evidence="3" id="KW-0653">Protein transport</keyword>
<comment type="similarity">
    <text evidence="1 3">Belongs to the EXO70 family.</text>
</comment>
<dbReference type="SUPFAM" id="SSF74788">
    <property type="entry name" value="Cullin repeat-like"/>
    <property type="match status" value="1"/>
</dbReference>
<organism evidence="6 7">
    <name type="scientific">Zea mays</name>
    <name type="common">Maize</name>
    <dbReference type="NCBI Taxonomy" id="4577"/>
    <lineage>
        <taxon>Eukaryota</taxon>
        <taxon>Viridiplantae</taxon>
        <taxon>Streptophyta</taxon>
        <taxon>Embryophyta</taxon>
        <taxon>Tracheophyta</taxon>
        <taxon>Spermatophyta</taxon>
        <taxon>Magnoliopsida</taxon>
        <taxon>Liliopsida</taxon>
        <taxon>Poales</taxon>
        <taxon>Poaceae</taxon>
        <taxon>PACMAD clade</taxon>
        <taxon>Panicoideae</taxon>
        <taxon>Andropogonodae</taxon>
        <taxon>Andropogoneae</taxon>
        <taxon>Tripsacinae</taxon>
        <taxon>Zea</taxon>
    </lineage>
</organism>
<dbReference type="InterPro" id="IPR016159">
    <property type="entry name" value="Cullin_repeat-like_dom_sf"/>
</dbReference>
<dbReference type="Proteomes" id="UP000007305">
    <property type="component" value="Chromosome 8"/>
</dbReference>
<keyword evidence="2 3" id="KW-0813">Transport</keyword>
<keyword evidence="3" id="KW-0268">Exocytosis</keyword>
<evidence type="ECO:0000313" key="6">
    <source>
        <dbReference type="EnsemblPlants" id="Zm00001eb370350_P001"/>
    </source>
</evidence>
<evidence type="ECO:0000259" key="5">
    <source>
        <dbReference type="Pfam" id="PF03081"/>
    </source>
</evidence>
<reference evidence="7" key="1">
    <citation type="journal article" date="2009" name="Science">
        <title>The B73 maize genome: complexity, diversity, and dynamics.</title>
        <authorList>
            <person name="Schnable P.S."/>
            <person name="Ware D."/>
            <person name="Fulton R.S."/>
            <person name="Stein J.C."/>
            <person name="Wei F."/>
            <person name="Pasternak S."/>
            <person name="Liang C."/>
            <person name="Zhang J."/>
            <person name="Fulton L."/>
            <person name="Graves T.A."/>
            <person name="Minx P."/>
            <person name="Reily A.D."/>
            <person name="Courtney L."/>
            <person name="Kruchowski S.S."/>
            <person name="Tomlinson C."/>
            <person name="Strong C."/>
            <person name="Delehaunty K."/>
            <person name="Fronick C."/>
            <person name="Courtney B."/>
            <person name="Rock S.M."/>
            <person name="Belter E."/>
            <person name="Du F."/>
            <person name="Kim K."/>
            <person name="Abbott R.M."/>
            <person name="Cotton M."/>
            <person name="Levy A."/>
            <person name="Marchetto P."/>
            <person name="Ochoa K."/>
            <person name="Jackson S.M."/>
            <person name="Gillam B."/>
            <person name="Chen W."/>
            <person name="Yan L."/>
            <person name="Higginbotham J."/>
            <person name="Cardenas M."/>
            <person name="Waligorski J."/>
            <person name="Applebaum E."/>
            <person name="Phelps L."/>
            <person name="Falcone J."/>
            <person name="Kanchi K."/>
            <person name="Thane T."/>
            <person name="Scimone A."/>
            <person name="Thane N."/>
            <person name="Henke J."/>
            <person name="Wang T."/>
            <person name="Ruppert J."/>
            <person name="Shah N."/>
            <person name="Rotter K."/>
            <person name="Hodges J."/>
            <person name="Ingenthron E."/>
            <person name="Cordes M."/>
            <person name="Kohlberg S."/>
            <person name="Sgro J."/>
            <person name="Delgado B."/>
            <person name="Mead K."/>
            <person name="Chinwalla A."/>
            <person name="Leonard S."/>
            <person name="Crouse K."/>
            <person name="Collura K."/>
            <person name="Kudrna D."/>
            <person name="Currie J."/>
            <person name="He R."/>
            <person name="Angelova A."/>
            <person name="Rajasekar S."/>
            <person name="Mueller T."/>
            <person name="Lomeli R."/>
            <person name="Scara G."/>
            <person name="Ko A."/>
            <person name="Delaney K."/>
            <person name="Wissotski M."/>
            <person name="Lopez G."/>
            <person name="Campos D."/>
            <person name="Braidotti M."/>
            <person name="Ashley E."/>
            <person name="Golser W."/>
            <person name="Kim H."/>
            <person name="Lee S."/>
            <person name="Lin J."/>
            <person name="Dujmic Z."/>
            <person name="Kim W."/>
            <person name="Talag J."/>
            <person name="Zuccolo A."/>
            <person name="Fan C."/>
            <person name="Sebastian A."/>
            <person name="Kramer M."/>
            <person name="Spiegel L."/>
            <person name="Nascimento L."/>
            <person name="Zutavern T."/>
            <person name="Miller B."/>
            <person name="Ambroise C."/>
            <person name="Muller S."/>
            <person name="Spooner W."/>
            <person name="Narechania A."/>
            <person name="Ren L."/>
            <person name="Wei S."/>
            <person name="Kumari S."/>
            <person name="Faga B."/>
            <person name="Levy M.J."/>
            <person name="McMahan L."/>
            <person name="Van Buren P."/>
            <person name="Vaughn M.W."/>
            <person name="Ying K."/>
            <person name="Yeh C.-T."/>
            <person name="Emrich S.J."/>
            <person name="Jia Y."/>
            <person name="Kalyanaraman A."/>
            <person name="Hsia A.-P."/>
            <person name="Barbazuk W.B."/>
            <person name="Baucom R.S."/>
            <person name="Brutnell T.P."/>
            <person name="Carpita N.C."/>
            <person name="Chaparro C."/>
            <person name="Chia J.-M."/>
            <person name="Deragon J.-M."/>
            <person name="Estill J.C."/>
            <person name="Fu Y."/>
            <person name="Jeddeloh J.A."/>
            <person name="Han Y."/>
            <person name="Lee H."/>
            <person name="Li P."/>
            <person name="Lisch D.R."/>
            <person name="Liu S."/>
            <person name="Liu Z."/>
            <person name="Nagel D.H."/>
            <person name="McCann M.C."/>
            <person name="SanMiguel P."/>
            <person name="Myers A.M."/>
            <person name="Nettleton D."/>
            <person name="Nguyen J."/>
            <person name="Penning B.W."/>
            <person name="Ponnala L."/>
            <person name="Schneider K.L."/>
            <person name="Schwartz D.C."/>
            <person name="Sharma A."/>
            <person name="Soderlund C."/>
            <person name="Springer N.M."/>
            <person name="Sun Q."/>
            <person name="Wang H."/>
            <person name="Waterman M."/>
            <person name="Westerman R."/>
            <person name="Wolfgruber T.K."/>
            <person name="Yang L."/>
            <person name="Yu Y."/>
            <person name="Zhang L."/>
            <person name="Zhou S."/>
            <person name="Zhu Q."/>
            <person name="Bennetzen J.L."/>
            <person name="Dawe R.K."/>
            <person name="Jiang J."/>
            <person name="Jiang N."/>
            <person name="Presting G.G."/>
            <person name="Wessler S.R."/>
            <person name="Aluru S."/>
            <person name="Martienssen R.A."/>
            <person name="Clifton S.W."/>
            <person name="McCombie W.R."/>
            <person name="Wing R.A."/>
            <person name="Wilson R.K."/>
        </authorList>
    </citation>
    <scope>NUCLEOTIDE SEQUENCE [LARGE SCALE GENOMIC DNA]</scope>
    <source>
        <strain evidence="7">cv. B73</strain>
    </source>
</reference>